<name>A0ABR1D054_NECAM</name>
<reference evidence="1 2" key="1">
    <citation type="submission" date="2023-08" db="EMBL/GenBank/DDBJ databases">
        <title>A Necator americanus chromosomal reference genome.</title>
        <authorList>
            <person name="Ilik V."/>
            <person name="Petrzelkova K.J."/>
            <person name="Pardy F."/>
            <person name="Fuh T."/>
            <person name="Niatou-Singa F.S."/>
            <person name="Gouil Q."/>
            <person name="Baker L."/>
            <person name="Ritchie M.E."/>
            <person name="Jex A.R."/>
            <person name="Gazzola D."/>
            <person name="Li H."/>
            <person name="Toshio Fujiwara R."/>
            <person name="Zhan B."/>
            <person name="Aroian R.V."/>
            <person name="Pafco B."/>
            <person name="Schwarz E.M."/>
        </authorList>
    </citation>
    <scope>NUCLEOTIDE SEQUENCE [LARGE SCALE GENOMIC DNA]</scope>
    <source>
        <strain evidence="1 2">Aroian</strain>
        <tissue evidence="1">Whole animal</tissue>
    </source>
</reference>
<dbReference type="Proteomes" id="UP001303046">
    <property type="component" value="Unassembled WGS sequence"/>
</dbReference>
<evidence type="ECO:0000313" key="1">
    <source>
        <dbReference type="EMBL" id="KAK6743947.1"/>
    </source>
</evidence>
<sequence length="132" mass="15401">MAETRRHGSMNTSEKEEWLYYGYVALVRLNELDDDCQISPPFNCEWSQRCTTNTYVALPTPDMFLYGRVKSNRSNCVSGRTRARALEETIAIQAGPPQAPSHRFERSCLDNHHRLQIILNRLYHVEDFPQRL</sequence>
<accession>A0ABR1D054</accession>
<gene>
    <name evidence="1" type="primary">Necator_chrIII.g11706</name>
    <name evidence="1" type="ORF">RB195_010941</name>
</gene>
<comment type="caution">
    <text evidence="1">The sequence shown here is derived from an EMBL/GenBank/DDBJ whole genome shotgun (WGS) entry which is preliminary data.</text>
</comment>
<keyword evidence="2" id="KW-1185">Reference proteome</keyword>
<evidence type="ECO:0000313" key="2">
    <source>
        <dbReference type="Proteomes" id="UP001303046"/>
    </source>
</evidence>
<dbReference type="EMBL" id="JAVFWL010000003">
    <property type="protein sequence ID" value="KAK6743947.1"/>
    <property type="molecule type" value="Genomic_DNA"/>
</dbReference>
<protein>
    <submittedName>
        <fullName evidence="1">Uncharacterized protein</fullName>
    </submittedName>
</protein>
<organism evidence="1 2">
    <name type="scientific">Necator americanus</name>
    <name type="common">Human hookworm</name>
    <dbReference type="NCBI Taxonomy" id="51031"/>
    <lineage>
        <taxon>Eukaryota</taxon>
        <taxon>Metazoa</taxon>
        <taxon>Ecdysozoa</taxon>
        <taxon>Nematoda</taxon>
        <taxon>Chromadorea</taxon>
        <taxon>Rhabditida</taxon>
        <taxon>Rhabditina</taxon>
        <taxon>Rhabditomorpha</taxon>
        <taxon>Strongyloidea</taxon>
        <taxon>Ancylostomatidae</taxon>
        <taxon>Bunostominae</taxon>
        <taxon>Necator</taxon>
    </lineage>
</organism>
<proteinExistence type="predicted"/>